<protein>
    <submittedName>
        <fullName evidence="7">Clathrin assembly protein</fullName>
    </submittedName>
</protein>
<evidence type="ECO:0000256" key="4">
    <source>
        <dbReference type="ARBA" id="ARBA00023176"/>
    </source>
</evidence>
<keyword evidence="4" id="KW-0168">Coated pit</keyword>
<evidence type="ECO:0000313" key="7">
    <source>
        <dbReference type="EMBL" id="KAL0490476.1"/>
    </source>
</evidence>
<organism evidence="7 8">
    <name type="scientific">Acrasis kona</name>
    <dbReference type="NCBI Taxonomy" id="1008807"/>
    <lineage>
        <taxon>Eukaryota</taxon>
        <taxon>Discoba</taxon>
        <taxon>Heterolobosea</taxon>
        <taxon>Tetramitia</taxon>
        <taxon>Eutetramitia</taxon>
        <taxon>Acrasidae</taxon>
        <taxon>Acrasis</taxon>
    </lineage>
</organism>
<dbReference type="AlphaFoldDB" id="A0AAW2ZP65"/>
<feature type="domain" description="ENTH" evidence="6">
    <location>
        <begin position="44"/>
        <end position="177"/>
    </location>
</feature>
<dbReference type="SUPFAM" id="SSF48464">
    <property type="entry name" value="ENTH/VHS domain"/>
    <property type="match status" value="1"/>
</dbReference>
<dbReference type="PANTHER" id="PTHR22951:SF5">
    <property type="entry name" value="PHOSPHATIDYLINOSITOL-BINDING CLATHRIN ASSEMBLY PROTEIN LAP"/>
    <property type="match status" value="1"/>
</dbReference>
<dbReference type="GO" id="GO:0000149">
    <property type="term" value="F:SNARE binding"/>
    <property type="evidence" value="ECO:0007669"/>
    <property type="project" value="TreeGrafter"/>
</dbReference>
<dbReference type="InterPro" id="IPR011417">
    <property type="entry name" value="ANTH_dom"/>
</dbReference>
<dbReference type="PROSITE" id="PS50942">
    <property type="entry name" value="ENTH"/>
    <property type="match status" value="1"/>
</dbReference>
<dbReference type="SUPFAM" id="SSF89009">
    <property type="entry name" value="GAT-like domain"/>
    <property type="match status" value="1"/>
</dbReference>
<name>A0AAW2ZP65_9EUKA</name>
<feature type="compositionally biased region" description="Low complexity" evidence="5">
    <location>
        <begin position="465"/>
        <end position="476"/>
    </location>
</feature>
<feature type="region of interest" description="Disordered" evidence="5">
    <location>
        <begin position="335"/>
        <end position="477"/>
    </location>
</feature>
<dbReference type="GO" id="GO:0048268">
    <property type="term" value="P:clathrin coat assembly"/>
    <property type="evidence" value="ECO:0007669"/>
    <property type="project" value="InterPro"/>
</dbReference>
<reference evidence="7 8" key="1">
    <citation type="submission" date="2024-03" db="EMBL/GenBank/DDBJ databases">
        <title>The Acrasis kona genome and developmental transcriptomes reveal deep origins of eukaryotic multicellular pathways.</title>
        <authorList>
            <person name="Sheikh S."/>
            <person name="Fu C.-J."/>
            <person name="Brown M.W."/>
            <person name="Baldauf S.L."/>
        </authorList>
    </citation>
    <scope>NUCLEOTIDE SEQUENCE [LARGE SCALE GENOMIC DNA]</scope>
    <source>
        <strain evidence="7 8">ATCC MYA-3509</strain>
    </source>
</reference>
<dbReference type="CDD" id="cd03564">
    <property type="entry name" value="ANTH_N"/>
    <property type="match status" value="1"/>
</dbReference>
<gene>
    <name evidence="7" type="ORF">AKO1_009486</name>
</gene>
<dbReference type="GO" id="GO:0032050">
    <property type="term" value="F:clathrin heavy chain binding"/>
    <property type="evidence" value="ECO:0007669"/>
    <property type="project" value="TreeGrafter"/>
</dbReference>
<dbReference type="GO" id="GO:0005905">
    <property type="term" value="C:clathrin-coated pit"/>
    <property type="evidence" value="ECO:0007669"/>
    <property type="project" value="UniProtKB-SubCell"/>
</dbReference>
<evidence type="ECO:0000256" key="2">
    <source>
        <dbReference type="ARBA" id="ARBA00022583"/>
    </source>
</evidence>
<keyword evidence="3" id="KW-0472">Membrane</keyword>
<feature type="region of interest" description="Disordered" evidence="5">
    <location>
        <begin position="584"/>
        <end position="621"/>
    </location>
</feature>
<evidence type="ECO:0000256" key="3">
    <source>
        <dbReference type="ARBA" id="ARBA00023136"/>
    </source>
</evidence>
<evidence type="ECO:0000256" key="1">
    <source>
        <dbReference type="ARBA" id="ARBA00004600"/>
    </source>
</evidence>
<keyword evidence="8" id="KW-1185">Reference proteome</keyword>
<evidence type="ECO:0000259" key="6">
    <source>
        <dbReference type="PROSITE" id="PS50942"/>
    </source>
</evidence>
<dbReference type="InterPro" id="IPR014712">
    <property type="entry name" value="ANTH_dom_sf"/>
</dbReference>
<dbReference type="Pfam" id="PF07651">
    <property type="entry name" value="ANTH"/>
    <property type="match status" value="1"/>
</dbReference>
<dbReference type="GO" id="GO:0005546">
    <property type="term" value="F:phosphatidylinositol-4,5-bisphosphate binding"/>
    <property type="evidence" value="ECO:0007669"/>
    <property type="project" value="TreeGrafter"/>
</dbReference>
<dbReference type="GO" id="GO:0005545">
    <property type="term" value="F:1-phosphatidylinositol binding"/>
    <property type="evidence" value="ECO:0007669"/>
    <property type="project" value="InterPro"/>
</dbReference>
<dbReference type="SMART" id="SM00273">
    <property type="entry name" value="ENTH"/>
    <property type="match status" value="1"/>
</dbReference>
<dbReference type="EMBL" id="JAOPGA020001688">
    <property type="protein sequence ID" value="KAL0490476.1"/>
    <property type="molecule type" value="Genomic_DNA"/>
</dbReference>
<comment type="subcellular location">
    <subcellularLocation>
        <location evidence="1">Membrane</location>
        <location evidence="1">Clathrin-coated pit</location>
    </subcellularLocation>
</comment>
<accession>A0AAW2ZP65</accession>
<dbReference type="PANTHER" id="PTHR22951">
    <property type="entry name" value="CLATHRIN ASSEMBLY PROTEIN"/>
    <property type="match status" value="1"/>
</dbReference>
<keyword evidence="2" id="KW-0254">Endocytosis</keyword>
<feature type="compositionally biased region" description="Acidic residues" evidence="5">
    <location>
        <begin position="358"/>
        <end position="367"/>
    </location>
</feature>
<dbReference type="GO" id="GO:0072583">
    <property type="term" value="P:clathrin-dependent endocytosis"/>
    <property type="evidence" value="ECO:0007669"/>
    <property type="project" value="InterPro"/>
</dbReference>
<dbReference type="InterPro" id="IPR048050">
    <property type="entry name" value="ANTH_N_plant"/>
</dbReference>
<evidence type="ECO:0000256" key="5">
    <source>
        <dbReference type="SAM" id="MobiDB-lite"/>
    </source>
</evidence>
<dbReference type="InterPro" id="IPR045192">
    <property type="entry name" value="AP180-like"/>
</dbReference>
<evidence type="ECO:0000313" key="8">
    <source>
        <dbReference type="Proteomes" id="UP001431209"/>
    </source>
</evidence>
<feature type="compositionally biased region" description="Low complexity" evidence="5">
    <location>
        <begin position="410"/>
        <end position="441"/>
    </location>
</feature>
<dbReference type="Proteomes" id="UP001431209">
    <property type="component" value="Unassembled WGS sequence"/>
</dbReference>
<sequence length="621" mass="71398">MSTHSLKLRERASSVKDVFRGNSSVKDPNAGVSTWKLVSDKLKVALSPFDDVEKSIIKATNHDLVPPKEKHVRKIVLSTFQTSDNKINVSDIVDSLSKKIRKSKDWVGLEVIHRCLQEGSDEFCDAILDRKDRKVLNMSNFKDRSTATAMEQSPFVRQYARYLEERVILFRNCHMRAFSPNLSLNGYLTQGGDIRTQEKELTKFMGFLMRVTEELIDCQVILRDRRNSMLSNGATIGALGLLLEDSLSLYKLLLAAGLRLIDMYFEMPGEFASEAYDTYELHLHQTNELVQLFKFAKSVHGINSKKIPPLKSNPDSILETMKEYLRNQGIDVSQKTGLASKRKTDHFIDDNESRRRDDDDEDDDEDNSERIPTSQLSDILSPHELERIKQAAKQTDDTSSDNDSEHDDYQQQQRRNQQQQQERTRSQSSAVNPQNRNYNNNPTSSQPPRGPQVNPGEERRQRTMSSASSTSNNLLSFDDFMETPTSAVTPSSTTSYNQYNQNQTFGHSQQAYNNTPQAYVTPRQLPPQQQHQQHQMQYGTPNYSSPVHQQQHIPQVQYGVRQPHLNYQQQQQQQMNQQMPQQMQMGANPFDDPFGDMGAPVQQQQRQMYPSRTQQNQQNYY</sequence>
<feature type="compositionally biased region" description="Polar residues" evidence="5">
    <location>
        <begin position="601"/>
        <end position="621"/>
    </location>
</feature>
<dbReference type="GO" id="GO:0006900">
    <property type="term" value="P:vesicle budding from membrane"/>
    <property type="evidence" value="ECO:0007669"/>
    <property type="project" value="TreeGrafter"/>
</dbReference>
<feature type="compositionally biased region" description="Basic and acidic residues" evidence="5">
    <location>
        <begin position="345"/>
        <end position="357"/>
    </location>
</feature>
<dbReference type="InterPro" id="IPR013809">
    <property type="entry name" value="ENTH"/>
</dbReference>
<dbReference type="InterPro" id="IPR008942">
    <property type="entry name" value="ENTH_VHS"/>
</dbReference>
<proteinExistence type="predicted"/>
<comment type="caution">
    <text evidence="7">The sequence shown here is derived from an EMBL/GenBank/DDBJ whole genome shotgun (WGS) entry which is preliminary data.</text>
</comment>
<dbReference type="GO" id="GO:0030136">
    <property type="term" value="C:clathrin-coated vesicle"/>
    <property type="evidence" value="ECO:0007669"/>
    <property type="project" value="InterPro"/>
</dbReference>
<dbReference type="Gene3D" id="1.25.40.90">
    <property type="match status" value="1"/>
</dbReference>
<dbReference type="Gene3D" id="1.20.58.150">
    <property type="entry name" value="ANTH domain"/>
    <property type="match status" value="1"/>
</dbReference>